<organism evidence="7 8">
    <name type="scientific">Rhizobium leguminosarum bv. trifolii (strain WSM1325)</name>
    <dbReference type="NCBI Taxonomy" id="395491"/>
    <lineage>
        <taxon>Bacteria</taxon>
        <taxon>Pseudomonadati</taxon>
        <taxon>Pseudomonadota</taxon>
        <taxon>Alphaproteobacteria</taxon>
        <taxon>Hyphomicrobiales</taxon>
        <taxon>Rhizobiaceae</taxon>
        <taxon>Rhizobium/Agrobacterium group</taxon>
        <taxon>Rhizobium</taxon>
    </lineage>
</organism>
<keyword evidence="4" id="KW-0597">Phosphoprotein</keyword>
<dbReference type="Pfam" id="PF00072">
    <property type="entry name" value="Response_reg"/>
    <property type="match status" value="1"/>
</dbReference>
<accession>C6AVM3</accession>
<evidence type="ECO:0000256" key="3">
    <source>
        <dbReference type="ARBA" id="ARBA00023163"/>
    </source>
</evidence>
<dbReference type="GO" id="GO:0003677">
    <property type="term" value="F:DNA binding"/>
    <property type="evidence" value="ECO:0007669"/>
    <property type="project" value="UniProtKB-KW"/>
</dbReference>
<dbReference type="Pfam" id="PF00196">
    <property type="entry name" value="GerE"/>
    <property type="match status" value="1"/>
</dbReference>
<evidence type="ECO:0000256" key="2">
    <source>
        <dbReference type="ARBA" id="ARBA00023125"/>
    </source>
</evidence>
<dbReference type="InterPro" id="IPR016032">
    <property type="entry name" value="Sig_transdc_resp-reg_C-effctor"/>
</dbReference>
<dbReference type="EMBL" id="CP001622">
    <property type="protein sequence ID" value="ACS55834.1"/>
    <property type="molecule type" value="Genomic_DNA"/>
</dbReference>
<dbReference type="PROSITE" id="PS50043">
    <property type="entry name" value="HTH_LUXR_2"/>
    <property type="match status" value="1"/>
</dbReference>
<feature type="modified residue" description="4-aspartylphosphate" evidence="4">
    <location>
        <position position="61"/>
    </location>
</feature>
<evidence type="ECO:0000259" key="5">
    <source>
        <dbReference type="PROSITE" id="PS50043"/>
    </source>
</evidence>
<feature type="domain" description="Response regulatory" evidence="6">
    <location>
        <begin position="12"/>
        <end position="126"/>
    </location>
</feature>
<dbReference type="PANTHER" id="PTHR44688">
    <property type="entry name" value="DNA-BINDING TRANSCRIPTIONAL ACTIVATOR DEVR_DOSR"/>
    <property type="match status" value="1"/>
</dbReference>
<name>C6AVM3_RHILS</name>
<dbReference type="KEGG" id="rlg:Rleg_1545"/>
<evidence type="ECO:0000313" key="8">
    <source>
        <dbReference type="Proteomes" id="UP000002256"/>
    </source>
</evidence>
<dbReference type="PROSITE" id="PS00622">
    <property type="entry name" value="HTH_LUXR_1"/>
    <property type="match status" value="1"/>
</dbReference>
<proteinExistence type="predicted"/>
<evidence type="ECO:0000256" key="4">
    <source>
        <dbReference type="PROSITE-ProRule" id="PRU00169"/>
    </source>
</evidence>
<sequence length="218" mass="24231">MNQKQREESTPQVVVIEDDVGVRESLVGLLRSMKFNVTAFPSAAEFSSKGQLDSVGCMILDVRLPGQSGIEFYEEVRARGFHRPVIFMSGHADVPIAVRAMKAGAVEFLTKPVREQDLLDAVHAAMKRDIRSAMKEEAAASARADFEKLTKREQEVLVRVVEGQRNKQISTALGITEATVKLHRGNVMQKMRVLTLPELVRHYDLLELGEQANTSTKG</sequence>
<dbReference type="PRINTS" id="PR00038">
    <property type="entry name" value="HTHLUXR"/>
</dbReference>
<dbReference type="PROSITE" id="PS50110">
    <property type="entry name" value="RESPONSE_REGULATORY"/>
    <property type="match status" value="1"/>
</dbReference>
<dbReference type="InterPro" id="IPR000792">
    <property type="entry name" value="Tscrpt_reg_LuxR_C"/>
</dbReference>
<evidence type="ECO:0000256" key="1">
    <source>
        <dbReference type="ARBA" id="ARBA00023015"/>
    </source>
</evidence>
<dbReference type="InterPro" id="IPR011006">
    <property type="entry name" value="CheY-like_superfamily"/>
</dbReference>
<dbReference type="InterPro" id="IPR001789">
    <property type="entry name" value="Sig_transdc_resp-reg_receiver"/>
</dbReference>
<dbReference type="InterPro" id="IPR036388">
    <property type="entry name" value="WH-like_DNA-bd_sf"/>
</dbReference>
<dbReference type="GO" id="GO:0000160">
    <property type="term" value="P:phosphorelay signal transduction system"/>
    <property type="evidence" value="ECO:0007669"/>
    <property type="project" value="InterPro"/>
</dbReference>
<keyword evidence="2" id="KW-0238">DNA-binding</keyword>
<evidence type="ECO:0000313" key="7">
    <source>
        <dbReference type="EMBL" id="ACS55834.1"/>
    </source>
</evidence>
<dbReference type="Gene3D" id="1.10.10.10">
    <property type="entry name" value="Winged helix-like DNA-binding domain superfamily/Winged helix DNA-binding domain"/>
    <property type="match status" value="1"/>
</dbReference>
<gene>
    <name evidence="7" type="ordered locus">Rleg_1545</name>
</gene>
<dbReference type="CDD" id="cd17537">
    <property type="entry name" value="REC_FixJ"/>
    <property type="match status" value="1"/>
</dbReference>
<dbReference type="SMART" id="SM00448">
    <property type="entry name" value="REC"/>
    <property type="match status" value="1"/>
</dbReference>
<dbReference type="Proteomes" id="UP000002256">
    <property type="component" value="Chromosome"/>
</dbReference>
<evidence type="ECO:0000259" key="6">
    <source>
        <dbReference type="PROSITE" id="PS50110"/>
    </source>
</evidence>
<keyword evidence="3" id="KW-0804">Transcription</keyword>
<dbReference type="SUPFAM" id="SSF46894">
    <property type="entry name" value="C-terminal effector domain of the bipartite response regulators"/>
    <property type="match status" value="1"/>
</dbReference>
<dbReference type="SMART" id="SM00421">
    <property type="entry name" value="HTH_LUXR"/>
    <property type="match status" value="1"/>
</dbReference>
<dbReference type="AlphaFoldDB" id="C6AVM3"/>
<feature type="domain" description="HTH luxR-type" evidence="5">
    <location>
        <begin position="142"/>
        <end position="207"/>
    </location>
</feature>
<dbReference type="GO" id="GO:0006355">
    <property type="term" value="P:regulation of DNA-templated transcription"/>
    <property type="evidence" value="ECO:0007669"/>
    <property type="project" value="InterPro"/>
</dbReference>
<protein>
    <submittedName>
        <fullName evidence="7">Two component transcriptional regulator, LuxR family</fullName>
    </submittedName>
</protein>
<dbReference type="OrthoDB" id="9782655at2"/>
<reference evidence="7 8" key="1">
    <citation type="journal article" date="2010" name="Stand. Genomic Sci.">
        <title>Complete genome sequence of Rhizobium leguminosarum bv. trifolii strain WSM1325, an effective microsymbiont of annual Mediterranean clovers.</title>
        <authorList>
            <person name="Reeve W."/>
            <person name="O'Hara G."/>
            <person name="Chain P."/>
            <person name="Ardley J."/>
            <person name="Brau L."/>
            <person name="Nandesena K."/>
            <person name="Tiwari R."/>
            <person name="Copeland A."/>
            <person name="Nolan M."/>
            <person name="Han C."/>
            <person name="Brettin T."/>
            <person name="Land M."/>
            <person name="Ovchinikova G."/>
            <person name="Ivanova N."/>
            <person name="Mavromatis K."/>
            <person name="Markowitz V."/>
            <person name="Kyrpides N."/>
            <person name="Melino V."/>
            <person name="Denton M."/>
            <person name="Yates R."/>
            <person name="Howieson J."/>
        </authorList>
    </citation>
    <scope>NUCLEOTIDE SEQUENCE [LARGE SCALE GENOMIC DNA]</scope>
    <source>
        <strain evidence="7 8">WSM1325</strain>
    </source>
</reference>
<dbReference type="CDD" id="cd06170">
    <property type="entry name" value="LuxR_C_like"/>
    <property type="match status" value="1"/>
</dbReference>
<dbReference type="HOGENOM" id="CLU_000445_90_4_5"/>
<dbReference type="PANTHER" id="PTHR44688:SF16">
    <property type="entry name" value="DNA-BINDING TRANSCRIPTIONAL ACTIVATOR DEVR_DOSR"/>
    <property type="match status" value="1"/>
</dbReference>
<dbReference type="SUPFAM" id="SSF52172">
    <property type="entry name" value="CheY-like"/>
    <property type="match status" value="1"/>
</dbReference>
<keyword evidence="1" id="KW-0805">Transcription regulation</keyword>
<dbReference type="Gene3D" id="3.40.50.2300">
    <property type="match status" value="1"/>
</dbReference>